<dbReference type="RefSeq" id="WP_069447759.1">
    <property type="nucleotide sequence ID" value="NZ_MDCJ01000007.1"/>
</dbReference>
<organism evidence="1 2">
    <name type="scientific">Vibrio scophthalmi</name>
    <dbReference type="NCBI Taxonomy" id="45658"/>
    <lineage>
        <taxon>Bacteria</taxon>
        <taxon>Pseudomonadati</taxon>
        <taxon>Pseudomonadota</taxon>
        <taxon>Gammaproteobacteria</taxon>
        <taxon>Vibrionales</taxon>
        <taxon>Vibrionaceae</taxon>
        <taxon>Vibrio</taxon>
    </lineage>
</organism>
<proteinExistence type="predicted"/>
<dbReference type="AlphaFoldDB" id="A0A1E3WFL3"/>
<sequence>MNIETLAEKIVPKISRHNTAELEKILRHCIKSENEINIELASILPSSKETSIQKEEHRFFLKHLANYIFIKNHRTEHSDSEIDEAISVTNAVGRYIKKSRKSAATLYTKAVKTNLTEDEYFHLIEVMNSYRYSSASAFLRDLIAHKLDVKPSRSPQIKVYFENTKQISDSLSELVEQDTLVTEENREQFMLTIKNLERNLLNTRNLAIDAHNAQTASHLAKKYLDSQCLYTLYLDKLAEENR</sequence>
<evidence type="ECO:0000313" key="2">
    <source>
        <dbReference type="Proteomes" id="UP000095131"/>
    </source>
</evidence>
<protein>
    <submittedName>
        <fullName evidence="1">Uncharacterized protein</fullName>
    </submittedName>
</protein>
<name>A0A1E3WFL3_9VIBR</name>
<evidence type="ECO:0000313" key="1">
    <source>
        <dbReference type="EMBL" id="ODS04576.1"/>
    </source>
</evidence>
<reference evidence="1 2" key="1">
    <citation type="submission" date="2016-08" db="EMBL/GenBank/DDBJ databases">
        <title>Genome sequencing of Vibrio scophthalmi strain FP3289, an isolated from Paralichthys olivaceus.</title>
        <authorList>
            <person name="Han H.-J."/>
        </authorList>
    </citation>
    <scope>NUCLEOTIDE SEQUENCE [LARGE SCALE GENOMIC DNA]</scope>
    <source>
        <strain evidence="1 2">FP3289</strain>
    </source>
</reference>
<gene>
    <name evidence="1" type="ORF">VSF3289_03715</name>
</gene>
<dbReference type="OrthoDB" id="5906521at2"/>
<accession>A0A1E3WFL3</accession>
<comment type="caution">
    <text evidence="1">The sequence shown here is derived from an EMBL/GenBank/DDBJ whole genome shotgun (WGS) entry which is preliminary data.</text>
</comment>
<dbReference type="Proteomes" id="UP000095131">
    <property type="component" value="Unassembled WGS sequence"/>
</dbReference>
<dbReference type="EMBL" id="MDCJ01000007">
    <property type="protein sequence ID" value="ODS04576.1"/>
    <property type="molecule type" value="Genomic_DNA"/>
</dbReference>